<reference evidence="1 2" key="1">
    <citation type="journal article" date="2018" name="Genome Biol. Evol.">
        <title>Multiple Roots of Fruiting Body Formation in Amoebozoa.</title>
        <authorList>
            <person name="Hillmann F."/>
            <person name="Forbes G."/>
            <person name="Novohradska S."/>
            <person name="Ferling I."/>
            <person name="Riege K."/>
            <person name="Groth M."/>
            <person name="Westermann M."/>
            <person name="Marz M."/>
            <person name="Spaller T."/>
            <person name="Winckler T."/>
            <person name="Schaap P."/>
            <person name="Glockner G."/>
        </authorList>
    </citation>
    <scope>NUCLEOTIDE SEQUENCE [LARGE SCALE GENOMIC DNA]</scope>
    <source>
        <strain evidence="1 2">Jena</strain>
    </source>
</reference>
<name>A0A2P6NG77_9EUKA</name>
<dbReference type="EMBL" id="MDYQ01000092">
    <property type="protein sequence ID" value="PRP82963.1"/>
    <property type="molecule type" value="Genomic_DNA"/>
</dbReference>
<dbReference type="InParanoid" id="A0A2P6NG77"/>
<evidence type="ECO:0000313" key="1">
    <source>
        <dbReference type="EMBL" id="PRP82963.1"/>
    </source>
</evidence>
<keyword evidence="2" id="KW-1185">Reference proteome</keyword>
<dbReference type="Proteomes" id="UP000241769">
    <property type="component" value="Unassembled WGS sequence"/>
</dbReference>
<comment type="caution">
    <text evidence="1">The sequence shown here is derived from an EMBL/GenBank/DDBJ whole genome shotgun (WGS) entry which is preliminary data.</text>
</comment>
<gene>
    <name evidence="1" type="ORF">PROFUN_09914</name>
</gene>
<sequence>MKTSIAFGSDRHYTTYANQHVNYRGTAEAYERQRAFSSSSQVDSASITLERLGHALRHTFRNEDSPCTKAAFSGARIQHECQEEKQA</sequence>
<evidence type="ECO:0000313" key="2">
    <source>
        <dbReference type="Proteomes" id="UP000241769"/>
    </source>
</evidence>
<organism evidence="1 2">
    <name type="scientific">Planoprotostelium fungivorum</name>
    <dbReference type="NCBI Taxonomy" id="1890364"/>
    <lineage>
        <taxon>Eukaryota</taxon>
        <taxon>Amoebozoa</taxon>
        <taxon>Evosea</taxon>
        <taxon>Variosea</taxon>
        <taxon>Cavosteliida</taxon>
        <taxon>Cavosteliaceae</taxon>
        <taxon>Planoprotostelium</taxon>
    </lineage>
</organism>
<protein>
    <submittedName>
        <fullName evidence="1">Uncharacterized protein</fullName>
    </submittedName>
</protein>
<proteinExistence type="predicted"/>
<dbReference type="AlphaFoldDB" id="A0A2P6NG77"/>
<accession>A0A2P6NG77</accession>